<keyword evidence="5 6" id="KW-0472">Membrane</keyword>
<evidence type="ECO:0000313" key="8">
    <source>
        <dbReference type="EMBL" id="MBL6448390.1"/>
    </source>
</evidence>
<dbReference type="PANTHER" id="PTHR23504">
    <property type="entry name" value="MAJOR FACILITATOR SUPERFAMILY DOMAIN-CONTAINING PROTEIN 10"/>
    <property type="match status" value="1"/>
</dbReference>
<evidence type="ECO:0000256" key="2">
    <source>
        <dbReference type="ARBA" id="ARBA00022448"/>
    </source>
</evidence>
<dbReference type="InterPro" id="IPR036259">
    <property type="entry name" value="MFS_trans_sf"/>
</dbReference>
<feature type="domain" description="Major facilitator superfamily (MFS) profile" evidence="7">
    <location>
        <begin position="5"/>
        <end position="394"/>
    </location>
</feature>
<gene>
    <name evidence="8" type="ORF">JMN32_18900</name>
</gene>
<feature type="transmembrane region" description="Helical" evidence="6">
    <location>
        <begin position="281"/>
        <end position="302"/>
    </location>
</feature>
<feature type="transmembrane region" description="Helical" evidence="6">
    <location>
        <begin position="78"/>
        <end position="98"/>
    </location>
</feature>
<feature type="transmembrane region" description="Helical" evidence="6">
    <location>
        <begin position="373"/>
        <end position="391"/>
    </location>
</feature>
<accession>A0A937FYC6</accession>
<dbReference type="InterPro" id="IPR020846">
    <property type="entry name" value="MFS_dom"/>
</dbReference>
<evidence type="ECO:0000256" key="3">
    <source>
        <dbReference type="ARBA" id="ARBA00022692"/>
    </source>
</evidence>
<dbReference type="Pfam" id="PF07690">
    <property type="entry name" value="MFS_1"/>
    <property type="match status" value="1"/>
</dbReference>
<feature type="transmembrane region" description="Helical" evidence="6">
    <location>
        <begin position="5"/>
        <end position="27"/>
    </location>
</feature>
<dbReference type="PROSITE" id="PS50850">
    <property type="entry name" value="MFS"/>
    <property type="match status" value="1"/>
</dbReference>
<organism evidence="8 9">
    <name type="scientific">Fulvivirga marina</name>
    <dbReference type="NCBI Taxonomy" id="2494733"/>
    <lineage>
        <taxon>Bacteria</taxon>
        <taxon>Pseudomonadati</taxon>
        <taxon>Bacteroidota</taxon>
        <taxon>Cytophagia</taxon>
        <taxon>Cytophagales</taxon>
        <taxon>Fulvivirgaceae</taxon>
        <taxon>Fulvivirga</taxon>
    </lineage>
</organism>
<feature type="transmembrane region" description="Helical" evidence="6">
    <location>
        <begin position="256"/>
        <end position="274"/>
    </location>
</feature>
<dbReference type="InterPro" id="IPR001958">
    <property type="entry name" value="Tet-R_TetA/multi-R_MdtG-like"/>
</dbReference>
<dbReference type="PANTHER" id="PTHR23504:SF15">
    <property type="entry name" value="MAJOR FACILITATOR SUPERFAMILY (MFS) PROFILE DOMAIN-CONTAINING PROTEIN"/>
    <property type="match status" value="1"/>
</dbReference>
<dbReference type="AlphaFoldDB" id="A0A937FYC6"/>
<feature type="transmembrane region" description="Helical" evidence="6">
    <location>
        <begin position="47"/>
        <end position="66"/>
    </location>
</feature>
<name>A0A937FYC6_9BACT</name>
<keyword evidence="3 6" id="KW-0812">Transmembrane</keyword>
<dbReference type="InterPro" id="IPR011701">
    <property type="entry name" value="MFS"/>
</dbReference>
<keyword evidence="4 6" id="KW-1133">Transmembrane helix</keyword>
<evidence type="ECO:0000313" key="9">
    <source>
        <dbReference type="Proteomes" id="UP000614216"/>
    </source>
</evidence>
<comment type="caution">
    <text evidence="8">The sequence shown here is derived from an EMBL/GenBank/DDBJ whole genome shotgun (WGS) entry which is preliminary data.</text>
</comment>
<evidence type="ECO:0000256" key="4">
    <source>
        <dbReference type="ARBA" id="ARBA00022989"/>
    </source>
</evidence>
<comment type="subcellular location">
    <subcellularLocation>
        <location evidence="1">Membrane</location>
        <topology evidence="1">Multi-pass membrane protein</topology>
    </subcellularLocation>
</comment>
<reference evidence="8" key="1">
    <citation type="submission" date="2021-01" db="EMBL/GenBank/DDBJ databases">
        <title>Fulvivirga kasyanovii gen. nov., sp nov., a novel member of the phylum Bacteroidetes isolated from seawater in a mussel farm.</title>
        <authorList>
            <person name="Zhao L.-H."/>
            <person name="Wang Z.-J."/>
        </authorList>
    </citation>
    <scope>NUCLEOTIDE SEQUENCE</scope>
    <source>
        <strain evidence="8">29W222</strain>
    </source>
</reference>
<feature type="transmembrane region" description="Helical" evidence="6">
    <location>
        <begin position="104"/>
        <end position="130"/>
    </location>
</feature>
<dbReference type="GO" id="GO:0022857">
    <property type="term" value="F:transmembrane transporter activity"/>
    <property type="evidence" value="ECO:0007669"/>
    <property type="project" value="InterPro"/>
</dbReference>
<keyword evidence="2" id="KW-0813">Transport</keyword>
<dbReference type="SUPFAM" id="SSF103473">
    <property type="entry name" value="MFS general substrate transporter"/>
    <property type="match status" value="1"/>
</dbReference>
<sequence>MRKAFILLIFVCAFIDMMGVNMVITILPSYLKTEFTGKGFFNDLNTIYFYLVSVFGLGYMIGAYILGALSDKYSGKLILKLTILFNAGAYMAFSYGILTDDLLLLFVSRFCIGFFSGNIPIVYSTLFFLAKSEAERLKFNSQLGALFGVSFIIAPSAGSFLADPEISTYFYFNTPFIITSIALTACFVSLVVISTGVPIPIPKKSTSVVDQGLLRKLQISALAVYFFFSLGMTIYTQSSAIYLLDKIGVSTRQLGFFYSVIGIYLVLTQLFLTPRVSNQKYIHTIILVCTATYSAGLLLFLLPDSFTGLIILSVILPVSNGIWRPNFINYSTREKEGAGTIIGRQEAIKSVTIIIAPLIASVLENISYNMPNITGAVCCMIALIIFLKYNYRYIISELITSEKEL</sequence>
<dbReference type="EMBL" id="JAEUGD010000061">
    <property type="protein sequence ID" value="MBL6448390.1"/>
    <property type="molecule type" value="Genomic_DNA"/>
</dbReference>
<evidence type="ECO:0000256" key="5">
    <source>
        <dbReference type="ARBA" id="ARBA00023136"/>
    </source>
</evidence>
<evidence type="ECO:0000256" key="6">
    <source>
        <dbReference type="SAM" id="Phobius"/>
    </source>
</evidence>
<evidence type="ECO:0000259" key="7">
    <source>
        <dbReference type="PROSITE" id="PS50850"/>
    </source>
</evidence>
<feature type="transmembrane region" description="Helical" evidence="6">
    <location>
        <begin position="142"/>
        <end position="162"/>
    </location>
</feature>
<feature type="transmembrane region" description="Helical" evidence="6">
    <location>
        <begin position="308"/>
        <end position="327"/>
    </location>
</feature>
<keyword evidence="9" id="KW-1185">Reference proteome</keyword>
<dbReference type="RefSeq" id="WP_202857927.1">
    <property type="nucleotide sequence ID" value="NZ_JAEUGD010000061.1"/>
</dbReference>
<feature type="transmembrane region" description="Helical" evidence="6">
    <location>
        <begin position="347"/>
        <end position="367"/>
    </location>
</feature>
<feature type="transmembrane region" description="Helical" evidence="6">
    <location>
        <begin position="222"/>
        <end position="244"/>
    </location>
</feature>
<dbReference type="Gene3D" id="1.20.1250.20">
    <property type="entry name" value="MFS general substrate transporter like domains"/>
    <property type="match status" value="1"/>
</dbReference>
<protein>
    <submittedName>
        <fullName evidence="8">MFS transporter</fullName>
    </submittedName>
</protein>
<dbReference type="GO" id="GO:0016020">
    <property type="term" value="C:membrane"/>
    <property type="evidence" value="ECO:0007669"/>
    <property type="project" value="UniProtKB-SubCell"/>
</dbReference>
<dbReference type="Proteomes" id="UP000614216">
    <property type="component" value="Unassembled WGS sequence"/>
</dbReference>
<evidence type="ECO:0000256" key="1">
    <source>
        <dbReference type="ARBA" id="ARBA00004141"/>
    </source>
</evidence>
<proteinExistence type="predicted"/>
<dbReference type="PRINTS" id="PR01035">
    <property type="entry name" value="TCRTETA"/>
</dbReference>
<feature type="transmembrane region" description="Helical" evidence="6">
    <location>
        <begin position="174"/>
        <end position="201"/>
    </location>
</feature>